<dbReference type="PANTHER" id="PTHR43701">
    <property type="entry name" value="MEMBRANE TRANSPORTER PROTEIN MJ0441-RELATED"/>
    <property type="match status" value="1"/>
</dbReference>
<feature type="transmembrane region" description="Helical" evidence="6">
    <location>
        <begin position="49"/>
        <end position="70"/>
    </location>
</feature>
<dbReference type="PANTHER" id="PTHR43701:SF2">
    <property type="entry name" value="MEMBRANE TRANSPORTER PROTEIN YJNA-RELATED"/>
    <property type="match status" value="1"/>
</dbReference>
<comment type="caution">
    <text evidence="7">The sequence shown here is derived from an EMBL/GenBank/DDBJ whole genome shotgun (WGS) entry which is preliminary data.</text>
</comment>
<proteinExistence type="inferred from homology"/>
<feature type="transmembrane region" description="Helical" evidence="6">
    <location>
        <begin position="82"/>
        <end position="100"/>
    </location>
</feature>
<comment type="similarity">
    <text evidence="2 6">Belongs to the 4-toluene sulfonate uptake permease (TSUP) (TC 2.A.102) family.</text>
</comment>
<dbReference type="Proteomes" id="UP000319280">
    <property type="component" value="Unassembled WGS sequence"/>
</dbReference>
<feature type="transmembrane region" description="Helical" evidence="6">
    <location>
        <begin position="144"/>
        <end position="169"/>
    </location>
</feature>
<keyword evidence="4 6" id="KW-1133">Transmembrane helix</keyword>
<keyword evidence="6" id="KW-1003">Cell membrane</keyword>
<keyword evidence="3 6" id="KW-0812">Transmembrane</keyword>
<evidence type="ECO:0000256" key="6">
    <source>
        <dbReference type="RuleBase" id="RU363041"/>
    </source>
</evidence>
<gene>
    <name evidence="7" type="ORF">FH966_15805</name>
</gene>
<evidence type="ECO:0000256" key="5">
    <source>
        <dbReference type="ARBA" id="ARBA00023136"/>
    </source>
</evidence>
<organism evidence="7 8">
    <name type="scientific">Lentibacillus cibarius</name>
    <dbReference type="NCBI Taxonomy" id="2583219"/>
    <lineage>
        <taxon>Bacteria</taxon>
        <taxon>Bacillati</taxon>
        <taxon>Bacillota</taxon>
        <taxon>Bacilli</taxon>
        <taxon>Bacillales</taxon>
        <taxon>Bacillaceae</taxon>
        <taxon>Lentibacillus</taxon>
    </lineage>
</organism>
<keyword evidence="8" id="KW-1185">Reference proteome</keyword>
<sequence length="262" mass="27978">MVYVVCLVIAVLSAFTGSLIGLGGGVVLIPAMLFMHHYTDAFTWAVPQVIVGISLITMIFTACSSTIAYIKKGRVHYRIGGLLLLGSIPGGILGSWLNQFIHADSFSLYFGVLMILLSLLFFIKRKRSGNLDQSGERTSATYISVLPAFFISLTVGVISGLFGIGGGAIMVPAMIVLFGLPIHIATATSMFMILFISIISASTHIALGHITWQYVLIFIPGALIGGTLGAKVSQLISSNALEWVLRIVLVLVGARLIMEGLM</sequence>
<name>A0A549YMF3_9BACI</name>
<evidence type="ECO:0000256" key="1">
    <source>
        <dbReference type="ARBA" id="ARBA00004141"/>
    </source>
</evidence>
<accession>A0A549YMF3</accession>
<dbReference type="EMBL" id="VJMZ01000001">
    <property type="protein sequence ID" value="TRM13056.1"/>
    <property type="molecule type" value="Genomic_DNA"/>
</dbReference>
<evidence type="ECO:0000313" key="7">
    <source>
        <dbReference type="EMBL" id="TRM13056.1"/>
    </source>
</evidence>
<dbReference type="GO" id="GO:0005886">
    <property type="term" value="C:plasma membrane"/>
    <property type="evidence" value="ECO:0007669"/>
    <property type="project" value="UniProtKB-SubCell"/>
</dbReference>
<dbReference type="Pfam" id="PF01925">
    <property type="entry name" value="TauE"/>
    <property type="match status" value="1"/>
</dbReference>
<dbReference type="InterPro" id="IPR002781">
    <property type="entry name" value="TM_pro_TauE-like"/>
</dbReference>
<feature type="transmembrane region" description="Helical" evidence="6">
    <location>
        <begin position="211"/>
        <end position="228"/>
    </location>
</feature>
<dbReference type="RefSeq" id="WP_142791939.1">
    <property type="nucleotide sequence ID" value="NZ_VJMZ01000001.1"/>
</dbReference>
<feature type="transmembrane region" description="Helical" evidence="6">
    <location>
        <begin position="106"/>
        <end position="123"/>
    </location>
</feature>
<evidence type="ECO:0000256" key="3">
    <source>
        <dbReference type="ARBA" id="ARBA00022692"/>
    </source>
</evidence>
<evidence type="ECO:0000256" key="2">
    <source>
        <dbReference type="ARBA" id="ARBA00009142"/>
    </source>
</evidence>
<dbReference type="InterPro" id="IPR051598">
    <property type="entry name" value="TSUP/Inactive_protease-like"/>
</dbReference>
<feature type="transmembrane region" description="Helical" evidence="6">
    <location>
        <begin position="175"/>
        <end position="199"/>
    </location>
</feature>
<reference evidence="7 8" key="1">
    <citation type="submission" date="2019-07" db="EMBL/GenBank/DDBJ databases">
        <title>Genomic analysis of Lentibacillus sp. NKC851-2.</title>
        <authorList>
            <person name="Oh Y.J."/>
        </authorList>
    </citation>
    <scope>NUCLEOTIDE SEQUENCE [LARGE SCALE GENOMIC DNA]</scope>
    <source>
        <strain evidence="7 8">NKC851-2</strain>
    </source>
</reference>
<keyword evidence="5 6" id="KW-0472">Membrane</keyword>
<evidence type="ECO:0000256" key="4">
    <source>
        <dbReference type="ARBA" id="ARBA00022989"/>
    </source>
</evidence>
<evidence type="ECO:0000313" key="8">
    <source>
        <dbReference type="Proteomes" id="UP000319280"/>
    </source>
</evidence>
<comment type="subcellular location">
    <subcellularLocation>
        <location evidence="6">Cell membrane</location>
        <topology evidence="6">Multi-pass membrane protein</topology>
    </subcellularLocation>
    <subcellularLocation>
        <location evidence="1">Membrane</location>
        <topology evidence="1">Multi-pass membrane protein</topology>
    </subcellularLocation>
</comment>
<dbReference type="AlphaFoldDB" id="A0A549YMF3"/>
<protein>
    <recommendedName>
        <fullName evidence="6">Probable membrane transporter protein</fullName>
    </recommendedName>
</protein>